<comment type="function">
    <text evidence="1">Required for nicotinamide riboside transport across the inner membrane.</text>
</comment>
<dbReference type="RefSeq" id="WP_131257470.1">
    <property type="nucleotide sequence ID" value="NZ_JBHSUS010000001.1"/>
</dbReference>
<comment type="caution">
    <text evidence="11">The sequence shown here is derived from an EMBL/GenBank/DDBJ whole genome shotgun (WGS) entry which is preliminary data.</text>
</comment>
<reference evidence="12" key="1">
    <citation type="journal article" date="2019" name="Int. J. Syst. Evol. Microbiol.">
        <title>The Global Catalogue of Microorganisms (GCM) 10K type strain sequencing project: providing services to taxonomists for standard genome sequencing and annotation.</title>
        <authorList>
            <consortium name="The Broad Institute Genomics Platform"/>
            <consortium name="The Broad Institute Genome Sequencing Center for Infectious Disease"/>
            <person name="Wu L."/>
            <person name="Ma J."/>
        </authorList>
    </citation>
    <scope>NUCLEOTIDE SEQUENCE [LARGE SCALE GENOMIC DNA]</scope>
    <source>
        <strain evidence="12">CGMCC 1.16031</strain>
    </source>
</reference>
<feature type="transmembrane region" description="Helical" evidence="10">
    <location>
        <begin position="15"/>
        <end position="33"/>
    </location>
</feature>
<dbReference type="PANTHER" id="PTHR36122:SF2">
    <property type="entry name" value="NICOTINAMIDE RIBOSIDE TRANSPORTER PNUC"/>
    <property type="match status" value="1"/>
</dbReference>
<evidence type="ECO:0000256" key="7">
    <source>
        <dbReference type="ARBA" id="ARBA00022692"/>
    </source>
</evidence>
<evidence type="ECO:0000313" key="12">
    <source>
        <dbReference type="Proteomes" id="UP001596364"/>
    </source>
</evidence>
<dbReference type="Proteomes" id="UP001596364">
    <property type="component" value="Unassembled WGS sequence"/>
</dbReference>
<evidence type="ECO:0000256" key="4">
    <source>
        <dbReference type="ARBA" id="ARBA00017522"/>
    </source>
</evidence>
<dbReference type="NCBIfam" id="TIGR01528">
    <property type="entry name" value="NMN_trans_PnuC"/>
    <property type="match status" value="1"/>
</dbReference>
<protein>
    <recommendedName>
        <fullName evidence="4">Nicotinamide riboside transporter PnuC</fullName>
    </recommendedName>
</protein>
<dbReference type="PANTHER" id="PTHR36122">
    <property type="entry name" value="NICOTINAMIDE RIBOSIDE TRANSPORTER PNUC"/>
    <property type="match status" value="1"/>
</dbReference>
<name>A0ABW1XG87_9ALTE</name>
<evidence type="ECO:0000256" key="3">
    <source>
        <dbReference type="ARBA" id="ARBA00006669"/>
    </source>
</evidence>
<evidence type="ECO:0000256" key="6">
    <source>
        <dbReference type="ARBA" id="ARBA00022475"/>
    </source>
</evidence>
<keyword evidence="7 10" id="KW-0812">Transmembrane</keyword>
<evidence type="ECO:0000256" key="1">
    <source>
        <dbReference type="ARBA" id="ARBA00002672"/>
    </source>
</evidence>
<keyword evidence="12" id="KW-1185">Reference proteome</keyword>
<keyword evidence="5" id="KW-0813">Transport</keyword>
<comment type="subcellular location">
    <subcellularLocation>
        <location evidence="2">Cell membrane</location>
        <topology evidence="2">Multi-pass membrane protein</topology>
    </subcellularLocation>
</comment>
<dbReference type="InterPro" id="IPR006419">
    <property type="entry name" value="NMN_transpt_PnuC"/>
</dbReference>
<feature type="transmembrane region" description="Helical" evidence="10">
    <location>
        <begin position="53"/>
        <end position="78"/>
    </location>
</feature>
<gene>
    <name evidence="11" type="primary">pnuC</name>
    <name evidence="11" type="ORF">ACFP85_03705</name>
</gene>
<feature type="transmembrane region" description="Helical" evidence="10">
    <location>
        <begin position="98"/>
        <end position="118"/>
    </location>
</feature>
<evidence type="ECO:0000256" key="2">
    <source>
        <dbReference type="ARBA" id="ARBA00004651"/>
    </source>
</evidence>
<evidence type="ECO:0000256" key="5">
    <source>
        <dbReference type="ARBA" id="ARBA00022448"/>
    </source>
</evidence>
<evidence type="ECO:0000256" key="10">
    <source>
        <dbReference type="SAM" id="Phobius"/>
    </source>
</evidence>
<evidence type="ECO:0000313" key="11">
    <source>
        <dbReference type="EMBL" id="MFC6439252.1"/>
    </source>
</evidence>
<dbReference type="EMBL" id="JBHSUS010000001">
    <property type="protein sequence ID" value="MFC6439252.1"/>
    <property type="molecule type" value="Genomic_DNA"/>
</dbReference>
<proteinExistence type="inferred from homology"/>
<evidence type="ECO:0000256" key="9">
    <source>
        <dbReference type="ARBA" id="ARBA00023136"/>
    </source>
</evidence>
<sequence>MMWWADLAEQWNNQSWLELVAVVTALAYVWLAARQVRWCWPAAFVSTSIYTYLYLDLAAPMQAFLNAYYLVMAVYGWWSWQHGEGDGPLQVGSRSMAFHGVAVASLLLLSVAATHMSVSGSVSTLEYADTLITVFSLFATWLVAQKVLQNWLYWIGIDALAVWFNWQLGLYLTSLLMGLYVIMAVYGYHQWQQSTEADIATA</sequence>
<keyword evidence="6" id="KW-1003">Cell membrane</keyword>
<feature type="transmembrane region" description="Helical" evidence="10">
    <location>
        <begin position="168"/>
        <end position="188"/>
    </location>
</feature>
<organism evidence="11 12">
    <name type="scientific">Pseudobowmanella zhangzhouensis</name>
    <dbReference type="NCBI Taxonomy" id="1537679"/>
    <lineage>
        <taxon>Bacteria</taxon>
        <taxon>Pseudomonadati</taxon>
        <taxon>Pseudomonadota</taxon>
        <taxon>Gammaproteobacteria</taxon>
        <taxon>Alteromonadales</taxon>
        <taxon>Alteromonadaceae</taxon>
    </lineage>
</organism>
<evidence type="ECO:0000256" key="8">
    <source>
        <dbReference type="ARBA" id="ARBA00022989"/>
    </source>
</evidence>
<keyword evidence="9 10" id="KW-0472">Membrane</keyword>
<feature type="transmembrane region" description="Helical" evidence="10">
    <location>
        <begin position="130"/>
        <end position="148"/>
    </location>
</feature>
<comment type="similarity">
    <text evidence="3">Belongs to the nicotinamide ribonucleoside (NR) uptake permease (TC 4.B.1) family.</text>
</comment>
<dbReference type="Pfam" id="PF04973">
    <property type="entry name" value="NMN_transporter"/>
    <property type="match status" value="1"/>
</dbReference>
<accession>A0ABW1XG87</accession>
<keyword evidence="8 10" id="KW-1133">Transmembrane helix</keyword>